<name>A0AAV7X1P6_PLEWA</name>
<evidence type="ECO:0000256" key="1">
    <source>
        <dbReference type="SAM" id="MobiDB-lite"/>
    </source>
</evidence>
<accession>A0AAV7X1P6</accession>
<evidence type="ECO:0000313" key="3">
    <source>
        <dbReference type="Proteomes" id="UP001066276"/>
    </source>
</evidence>
<organism evidence="2 3">
    <name type="scientific">Pleurodeles waltl</name>
    <name type="common">Iberian ribbed newt</name>
    <dbReference type="NCBI Taxonomy" id="8319"/>
    <lineage>
        <taxon>Eukaryota</taxon>
        <taxon>Metazoa</taxon>
        <taxon>Chordata</taxon>
        <taxon>Craniata</taxon>
        <taxon>Vertebrata</taxon>
        <taxon>Euteleostomi</taxon>
        <taxon>Amphibia</taxon>
        <taxon>Batrachia</taxon>
        <taxon>Caudata</taxon>
        <taxon>Salamandroidea</taxon>
        <taxon>Salamandridae</taxon>
        <taxon>Pleurodelinae</taxon>
        <taxon>Pleurodeles</taxon>
    </lineage>
</organism>
<dbReference type="Proteomes" id="UP001066276">
    <property type="component" value="Chromosome 1_1"/>
</dbReference>
<feature type="compositionally biased region" description="Polar residues" evidence="1">
    <location>
        <begin position="49"/>
        <end position="65"/>
    </location>
</feature>
<keyword evidence="3" id="KW-1185">Reference proteome</keyword>
<sequence>MYGDPRLTAGWSPMAWVRIGRTWWGRCRKRLSGLIDGSTRLDLADLSGLTPQKQTGDARGQTSSDPKPLQA</sequence>
<proteinExistence type="predicted"/>
<comment type="caution">
    <text evidence="2">The sequence shown here is derived from an EMBL/GenBank/DDBJ whole genome shotgun (WGS) entry which is preliminary data.</text>
</comment>
<dbReference type="EMBL" id="JANPWB010000001">
    <property type="protein sequence ID" value="KAJ1219223.1"/>
    <property type="molecule type" value="Genomic_DNA"/>
</dbReference>
<protein>
    <submittedName>
        <fullName evidence="2">Uncharacterized protein</fullName>
    </submittedName>
</protein>
<feature type="region of interest" description="Disordered" evidence="1">
    <location>
        <begin position="46"/>
        <end position="71"/>
    </location>
</feature>
<evidence type="ECO:0000313" key="2">
    <source>
        <dbReference type="EMBL" id="KAJ1219223.1"/>
    </source>
</evidence>
<dbReference type="AlphaFoldDB" id="A0AAV7X1P6"/>
<gene>
    <name evidence="2" type="ORF">NDU88_006792</name>
</gene>
<reference evidence="2" key="1">
    <citation type="journal article" date="2022" name="bioRxiv">
        <title>Sequencing and chromosome-scale assembly of the giantPleurodeles waltlgenome.</title>
        <authorList>
            <person name="Brown T."/>
            <person name="Elewa A."/>
            <person name="Iarovenko S."/>
            <person name="Subramanian E."/>
            <person name="Araus A.J."/>
            <person name="Petzold A."/>
            <person name="Susuki M."/>
            <person name="Suzuki K.-i.T."/>
            <person name="Hayashi T."/>
            <person name="Toyoda A."/>
            <person name="Oliveira C."/>
            <person name="Osipova E."/>
            <person name="Leigh N.D."/>
            <person name="Simon A."/>
            <person name="Yun M.H."/>
        </authorList>
    </citation>
    <scope>NUCLEOTIDE SEQUENCE</scope>
    <source>
        <strain evidence="2">20211129_DDA</strain>
        <tissue evidence="2">Liver</tissue>
    </source>
</reference>